<keyword evidence="4" id="KW-1185">Reference proteome</keyword>
<dbReference type="InterPro" id="IPR005804">
    <property type="entry name" value="FA_desaturase_dom"/>
</dbReference>
<proteinExistence type="predicted"/>
<dbReference type="KEGG" id="llu:AKJ09_04717"/>
<accession>A0A0K1PWZ9</accession>
<dbReference type="CDD" id="cd01060">
    <property type="entry name" value="Membrane-FADS-like"/>
    <property type="match status" value="1"/>
</dbReference>
<organism evidence="3 4">
    <name type="scientific">Labilithrix luteola</name>
    <dbReference type="NCBI Taxonomy" id="1391654"/>
    <lineage>
        <taxon>Bacteria</taxon>
        <taxon>Pseudomonadati</taxon>
        <taxon>Myxococcota</taxon>
        <taxon>Polyangia</taxon>
        <taxon>Polyangiales</taxon>
        <taxon>Labilitrichaceae</taxon>
        <taxon>Labilithrix</taxon>
    </lineage>
</organism>
<dbReference type="EMBL" id="CP012333">
    <property type="protein sequence ID" value="AKU98053.1"/>
    <property type="molecule type" value="Genomic_DNA"/>
</dbReference>
<protein>
    <submittedName>
        <fullName evidence="3">Fatty acid desaturase</fullName>
    </submittedName>
</protein>
<dbReference type="Proteomes" id="UP000064967">
    <property type="component" value="Chromosome"/>
</dbReference>
<evidence type="ECO:0000313" key="4">
    <source>
        <dbReference type="Proteomes" id="UP000064967"/>
    </source>
</evidence>
<dbReference type="OrthoDB" id="8938484at2"/>
<feature type="transmembrane region" description="Helical" evidence="1">
    <location>
        <begin position="35"/>
        <end position="53"/>
    </location>
</feature>
<feature type="transmembrane region" description="Helical" evidence="1">
    <location>
        <begin position="176"/>
        <end position="196"/>
    </location>
</feature>
<sequence>MLPRVRADYRALLWVFVLMPLFAVAQYVRPGLAGWLLPFSMYLAYSAGVLAHNHNHAPVFWNKRANAVYSSALSFFYGYPTFAWIPTHNENHHRFLNGPEDATSTERHTSRNTAWAAFSFFFASSRWQAPLIKRFLRRAKARSKKAYAWLLAQYVVVFGGHLAAFALAIHMHGVKLGTFVYLSALGIPAAGALWGLMFTNYVQHIDCDTGSEWNHSRNFVSPWMNFFVFDNGFHTIHHMKAGLHWSRAREAHRAIEANIDPRLNEQSIFGYCAKVYLLGEQTDLLRELRS</sequence>
<dbReference type="GO" id="GO:0006629">
    <property type="term" value="P:lipid metabolic process"/>
    <property type="evidence" value="ECO:0007669"/>
    <property type="project" value="InterPro"/>
</dbReference>
<reference evidence="3 4" key="1">
    <citation type="submission" date="2015-08" db="EMBL/GenBank/DDBJ databases">
        <authorList>
            <person name="Babu N.S."/>
            <person name="Beckwith C.J."/>
            <person name="Beseler K.G."/>
            <person name="Brison A."/>
            <person name="Carone J.V."/>
            <person name="Caskin T.P."/>
            <person name="Diamond M."/>
            <person name="Durham M.E."/>
            <person name="Foxe J.M."/>
            <person name="Go M."/>
            <person name="Henderson B.A."/>
            <person name="Jones I.B."/>
            <person name="McGettigan J.A."/>
            <person name="Micheletti S.J."/>
            <person name="Nasrallah M.E."/>
            <person name="Ortiz D."/>
            <person name="Piller C.R."/>
            <person name="Privatt S.R."/>
            <person name="Schneider S.L."/>
            <person name="Sharp S."/>
            <person name="Smith T.C."/>
            <person name="Stanton J.D."/>
            <person name="Ullery H.E."/>
            <person name="Wilson R.J."/>
            <person name="Serrano M.G."/>
            <person name="Buck G."/>
            <person name="Lee V."/>
            <person name="Wang Y."/>
            <person name="Carvalho R."/>
            <person name="Voegtly L."/>
            <person name="Shi R."/>
            <person name="Duckworth R."/>
            <person name="Johnson A."/>
            <person name="Loviza R."/>
            <person name="Walstead R."/>
            <person name="Shah Z."/>
            <person name="Kiflezghi M."/>
            <person name="Wade K."/>
            <person name="Ball S.L."/>
            <person name="Bradley K.W."/>
            <person name="Asai D.J."/>
            <person name="Bowman C.A."/>
            <person name="Russell D.A."/>
            <person name="Pope W.H."/>
            <person name="Jacobs-Sera D."/>
            <person name="Hendrix R.W."/>
            <person name="Hatfull G.F."/>
        </authorList>
    </citation>
    <scope>NUCLEOTIDE SEQUENCE [LARGE SCALE GENOMIC DNA]</scope>
    <source>
        <strain evidence="3 4">DSM 27648</strain>
    </source>
</reference>
<feature type="transmembrane region" description="Helical" evidence="1">
    <location>
        <begin position="148"/>
        <end position="170"/>
    </location>
</feature>
<evidence type="ECO:0000256" key="1">
    <source>
        <dbReference type="SAM" id="Phobius"/>
    </source>
</evidence>
<dbReference type="AlphaFoldDB" id="A0A0K1PWZ9"/>
<feature type="transmembrane region" description="Helical" evidence="1">
    <location>
        <begin position="12"/>
        <end position="29"/>
    </location>
</feature>
<keyword evidence="1" id="KW-0812">Transmembrane</keyword>
<keyword evidence="1" id="KW-1133">Transmembrane helix</keyword>
<name>A0A0K1PWZ9_9BACT</name>
<gene>
    <name evidence="3" type="ORF">AKJ09_04717</name>
</gene>
<dbReference type="RefSeq" id="WP_146649090.1">
    <property type="nucleotide sequence ID" value="NZ_CP012333.1"/>
</dbReference>
<keyword evidence="1" id="KW-0472">Membrane</keyword>
<evidence type="ECO:0000313" key="3">
    <source>
        <dbReference type="EMBL" id="AKU98053.1"/>
    </source>
</evidence>
<feature type="domain" description="Fatty acid desaturase" evidence="2">
    <location>
        <begin position="34"/>
        <end position="260"/>
    </location>
</feature>
<dbReference type="STRING" id="1391654.AKJ09_04717"/>
<dbReference type="PATRIC" id="fig|1391654.3.peg.4783"/>
<evidence type="ECO:0000259" key="2">
    <source>
        <dbReference type="Pfam" id="PF00487"/>
    </source>
</evidence>
<dbReference type="Pfam" id="PF00487">
    <property type="entry name" value="FA_desaturase"/>
    <property type="match status" value="1"/>
</dbReference>